<proteinExistence type="predicted"/>
<evidence type="ECO:0008006" key="3">
    <source>
        <dbReference type="Google" id="ProtNLM"/>
    </source>
</evidence>
<dbReference type="InterPro" id="IPR026838">
    <property type="entry name" value="YheC/D"/>
</dbReference>
<organism evidence="1 2">
    <name type="scientific">Paenibacillus larvae subsp. pulvifaciens</name>
    <dbReference type="NCBI Taxonomy" id="1477"/>
    <lineage>
        <taxon>Bacteria</taxon>
        <taxon>Bacillati</taxon>
        <taxon>Bacillota</taxon>
        <taxon>Bacilli</taxon>
        <taxon>Bacillales</taxon>
        <taxon>Paenibacillaceae</taxon>
        <taxon>Paenibacillus</taxon>
    </lineage>
</organism>
<dbReference type="SUPFAM" id="SSF56059">
    <property type="entry name" value="Glutathione synthetase ATP-binding domain-like"/>
    <property type="match status" value="1"/>
</dbReference>
<gene>
    <name evidence="1" type="ORF">B7C51_23620</name>
</gene>
<dbReference type="Gene3D" id="3.30.470.20">
    <property type="entry name" value="ATP-grasp fold, B domain"/>
    <property type="match status" value="1"/>
</dbReference>
<evidence type="ECO:0000313" key="1">
    <source>
        <dbReference type="EMBL" id="ARF70191.1"/>
    </source>
</evidence>
<name>A0A1V0UYV8_9BACL</name>
<evidence type="ECO:0000313" key="2">
    <source>
        <dbReference type="Proteomes" id="UP000192727"/>
    </source>
</evidence>
<dbReference type="EMBL" id="CP020557">
    <property type="protein sequence ID" value="ARF70191.1"/>
    <property type="molecule type" value="Genomic_DNA"/>
</dbReference>
<dbReference type="Proteomes" id="UP000192727">
    <property type="component" value="Chromosome"/>
</dbReference>
<dbReference type="RefSeq" id="WP_083041403.1">
    <property type="nucleotide sequence ID" value="NZ_CP020557.1"/>
</dbReference>
<dbReference type="Pfam" id="PF14398">
    <property type="entry name" value="ATPgrasp_YheCD"/>
    <property type="match status" value="1"/>
</dbReference>
<accession>A0A1V0UYV8</accession>
<dbReference type="AlphaFoldDB" id="A0A1V0UYV8"/>
<reference evidence="1 2" key="1">
    <citation type="submission" date="2017-03" db="EMBL/GenBank/DDBJ databases">
        <title>Paenibacillus larvae genome sequencing.</title>
        <authorList>
            <person name="Dingman D.W."/>
        </authorList>
    </citation>
    <scope>NUCLEOTIDE SEQUENCE [LARGE SCALE GENOMIC DNA]</scope>
    <source>
        <strain evidence="1 2">SAG 10367</strain>
    </source>
</reference>
<protein>
    <recommendedName>
        <fullName evidence="3">Endospore coat-associated protein YheD</fullName>
    </recommendedName>
</protein>
<sequence>MSPYKIKGKMVKHNTLSKRAELRPYLPELHWYTAQRALLMLDSHSSIFIKPDRGSGGSGIVKINKKGGGTYQIRIGHKRKKVGLSSLRRFLNGYQNPPKTYVVQRGIELARYKGNVFDVRVYLQKPVSEWEVSGLVARVAPRKSYITNYHKGGKAEVLEKVLLPLFADNYFNVDNCINELKQLSLTIAEELNKKFPNIRELGVDLGVESSGRIWIIEANTRPKHILFTKLPDKSMLDQIRRNKKLIYPSASL</sequence>